<reference evidence="1" key="1">
    <citation type="journal article" date="2021" name="Proc. Natl. Acad. Sci. U.S.A.">
        <title>A Catalog of Tens of Thousands of Viruses from Human Metagenomes Reveals Hidden Associations with Chronic Diseases.</title>
        <authorList>
            <person name="Tisza M.J."/>
            <person name="Buck C.B."/>
        </authorList>
    </citation>
    <scope>NUCLEOTIDE SEQUENCE</scope>
    <source>
        <strain evidence="1">CtZkC8</strain>
    </source>
</reference>
<dbReference type="EMBL" id="BK016062">
    <property type="protein sequence ID" value="DAF91954.1"/>
    <property type="molecule type" value="Genomic_DNA"/>
</dbReference>
<sequence>MYNLLTLSNVYLSSLRFIASSGDKSQEFI</sequence>
<organism evidence="1">
    <name type="scientific">Podoviridae sp. ctZkC8</name>
    <dbReference type="NCBI Taxonomy" id="2825259"/>
    <lineage>
        <taxon>Viruses</taxon>
        <taxon>Duplodnaviria</taxon>
        <taxon>Heunggongvirae</taxon>
        <taxon>Uroviricota</taxon>
        <taxon>Caudoviricetes</taxon>
    </lineage>
</organism>
<protein>
    <submittedName>
        <fullName evidence="1">Uncharacterized protein</fullName>
    </submittedName>
</protein>
<evidence type="ECO:0000313" key="1">
    <source>
        <dbReference type="EMBL" id="DAF91954.1"/>
    </source>
</evidence>
<proteinExistence type="predicted"/>
<name>A0A8S5UC28_9CAUD</name>
<accession>A0A8S5UC28</accession>